<proteinExistence type="predicted"/>
<feature type="signal peptide" evidence="6">
    <location>
        <begin position="1"/>
        <end position="22"/>
    </location>
</feature>
<protein>
    <submittedName>
        <fullName evidence="8">NAC domain-containing protein 30</fullName>
    </submittedName>
</protein>
<dbReference type="Gene3D" id="2.170.150.80">
    <property type="entry name" value="NAC domain"/>
    <property type="match status" value="1"/>
</dbReference>
<dbReference type="OrthoDB" id="1922833at2759"/>
<comment type="subcellular location">
    <subcellularLocation>
        <location evidence="1">Nucleus</location>
    </subcellularLocation>
</comment>
<keyword evidence="5" id="KW-0539">Nucleus</keyword>
<sequence>MLLGFLSFSGKLIIILFAGNQSIYMEFESSCVPPGFRFHPTEEELVGYYLKRKVESLQIDLDVIVDIDLYRMEPWDIEGRCKLGYEEQNEWFFFSHKDRKYPTGTRTNRATSAGFWKATGRDKAVLSKDRIIGMRKTLVFYNGRAPNGRKSDWIMHEYRLQSSHHAPPQEEGWVVCRAFKKPTPIQPWNNSYHIRNTNNFRALPPMNDTATPSQSFFVNQARNSKQLLLRDTDQRPSANNFMHELSNIIDSPSASRSVATNEDLDYESGINSNLYDNDWKNITNLLESELDKPTPFPDSTMPLIAYDNDNNELDSRDQTSHFFGCFTEL</sequence>
<keyword evidence="4" id="KW-0804">Transcription</keyword>
<evidence type="ECO:0000256" key="4">
    <source>
        <dbReference type="ARBA" id="ARBA00023163"/>
    </source>
</evidence>
<comment type="caution">
    <text evidence="8">The sequence shown here is derived from an EMBL/GenBank/DDBJ whole genome shotgun (WGS) entry which is preliminary data.</text>
</comment>
<dbReference type="EMBL" id="PKPP01008526">
    <property type="protein sequence ID" value="PWA50454.1"/>
    <property type="molecule type" value="Genomic_DNA"/>
</dbReference>
<dbReference type="Pfam" id="PF02365">
    <property type="entry name" value="NAM"/>
    <property type="match status" value="1"/>
</dbReference>
<dbReference type="SUPFAM" id="SSF101941">
    <property type="entry name" value="NAC domain"/>
    <property type="match status" value="1"/>
</dbReference>
<dbReference type="AlphaFoldDB" id="A0A2U1LN94"/>
<evidence type="ECO:0000256" key="1">
    <source>
        <dbReference type="ARBA" id="ARBA00004123"/>
    </source>
</evidence>
<feature type="chain" id="PRO_5015788129" evidence="6">
    <location>
        <begin position="23"/>
        <end position="329"/>
    </location>
</feature>
<dbReference type="InterPro" id="IPR036093">
    <property type="entry name" value="NAC_dom_sf"/>
</dbReference>
<evidence type="ECO:0000256" key="2">
    <source>
        <dbReference type="ARBA" id="ARBA00023015"/>
    </source>
</evidence>
<evidence type="ECO:0000256" key="5">
    <source>
        <dbReference type="ARBA" id="ARBA00023242"/>
    </source>
</evidence>
<evidence type="ECO:0000256" key="3">
    <source>
        <dbReference type="ARBA" id="ARBA00023125"/>
    </source>
</evidence>
<dbReference type="GO" id="GO:0006355">
    <property type="term" value="P:regulation of DNA-templated transcription"/>
    <property type="evidence" value="ECO:0007669"/>
    <property type="project" value="InterPro"/>
</dbReference>
<name>A0A2U1LN94_ARTAN</name>
<dbReference type="STRING" id="35608.A0A2U1LN94"/>
<evidence type="ECO:0000259" key="7">
    <source>
        <dbReference type="PROSITE" id="PS51005"/>
    </source>
</evidence>
<evidence type="ECO:0000313" key="8">
    <source>
        <dbReference type="EMBL" id="PWA50454.1"/>
    </source>
</evidence>
<dbReference type="InterPro" id="IPR003441">
    <property type="entry name" value="NAC-dom"/>
</dbReference>
<dbReference type="FunFam" id="2.170.150.80:FF:000002">
    <property type="entry name" value="Nac domain-containing protein 86"/>
    <property type="match status" value="1"/>
</dbReference>
<dbReference type="GO" id="GO:0005634">
    <property type="term" value="C:nucleus"/>
    <property type="evidence" value="ECO:0007669"/>
    <property type="project" value="UniProtKB-SubCell"/>
</dbReference>
<reference evidence="8 9" key="1">
    <citation type="journal article" date="2018" name="Mol. Plant">
        <title>The genome of Artemisia annua provides insight into the evolution of Asteraceae family and artemisinin biosynthesis.</title>
        <authorList>
            <person name="Shen Q."/>
            <person name="Zhang L."/>
            <person name="Liao Z."/>
            <person name="Wang S."/>
            <person name="Yan T."/>
            <person name="Shi P."/>
            <person name="Liu M."/>
            <person name="Fu X."/>
            <person name="Pan Q."/>
            <person name="Wang Y."/>
            <person name="Lv Z."/>
            <person name="Lu X."/>
            <person name="Zhang F."/>
            <person name="Jiang W."/>
            <person name="Ma Y."/>
            <person name="Chen M."/>
            <person name="Hao X."/>
            <person name="Li L."/>
            <person name="Tang Y."/>
            <person name="Lv G."/>
            <person name="Zhou Y."/>
            <person name="Sun X."/>
            <person name="Brodelius P.E."/>
            <person name="Rose J.K.C."/>
            <person name="Tang K."/>
        </authorList>
    </citation>
    <scope>NUCLEOTIDE SEQUENCE [LARGE SCALE GENOMIC DNA]</scope>
    <source>
        <strain evidence="9">cv. Huhao1</strain>
        <tissue evidence="8">Leaf</tissue>
    </source>
</reference>
<dbReference type="PANTHER" id="PTHR31744:SF211">
    <property type="entry name" value="OS04G0691300 PROTEIN"/>
    <property type="match status" value="1"/>
</dbReference>
<gene>
    <name evidence="8" type="ORF">CTI12_AA472380</name>
</gene>
<keyword evidence="2" id="KW-0805">Transcription regulation</keyword>
<keyword evidence="3" id="KW-0238">DNA-binding</keyword>
<organism evidence="8 9">
    <name type="scientific">Artemisia annua</name>
    <name type="common">Sweet wormwood</name>
    <dbReference type="NCBI Taxonomy" id="35608"/>
    <lineage>
        <taxon>Eukaryota</taxon>
        <taxon>Viridiplantae</taxon>
        <taxon>Streptophyta</taxon>
        <taxon>Embryophyta</taxon>
        <taxon>Tracheophyta</taxon>
        <taxon>Spermatophyta</taxon>
        <taxon>Magnoliopsida</taxon>
        <taxon>eudicotyledons</taxon>
        <taxon>Gunneridae</taxon>
        <taxon>Pentapetalae</taxon>
        <taxon>asterids</taxon>
        <taxon>campanulids</taxon>
        <taxon>Asterales</taxon>
        <taxon>Asteraceae</taxon>
        <taxon>Asteroideae</taxon>
        <taxon>Anthemideae</taxon>
        <taxon>Artemisiinae</taxon>
        <taxon>Artemisia</taxon>
    </lineage>
</organism>
<dbReference type="GO" id="GO:0003677">
    <property type="term" value="F:DNA binding"/>
    <property type="evidence" value="ECO:0007669"/>
    <property type="project" value="UniProtKB-KW"/>
</dbReference>
<dbReference type="PANTHER" id="PTHR31744">
    <property type="entry name" value="PROTEIN CUP-SHAPED COTYLEDON 2-RELATED"/>
    <property type="match status" value="1"/>
</dbReference>
<accession>A0A2U1LN94</accession>
<evidence type="ECO:0000313" key="9">
    <source>
        <dbReference type="Proteomes" id="UP000245207"/>
    </source>
</evidence>
<evidence type="ECO:0000256" key="6">
    <source>
        <dbReference type="SAM" id="SignalP"/>
    </source>
</evidence>
<dbReference type="PROSITE" id="PS51005">
    <property type="entry name" value="NAC"/>
    <property type="match status" value="1"/>
</dbReference>
<keyword evidence="6" id="KW-0732">Signal</keyword>
<keyword evidence="9" id="KW-1185">Reference proteome</keyword>
<feature type="domain" description="NAC" evidence="7">
    <location>
        <begin position="32"/>
        <end position="181"/>
    </location>
</feature>
<dbReference type="Proteomes" id="UP000245207">
    <property type="component" value="Unassembled WGS sequence"/>
</dbReference>